<dbReference type="EMBL" id="KV426099">
    <property type="protein sequence ID" value="KZV88486.1"/>
    <property type="molecule type" value="Genomic_DNA"/>
</dbReference>
<evidence type="ECO:0000313" key="2">
    <source>
        <dbReference type="Proteomes" id="UP000077266"/>
    </source>
</evidence>
<proteinExistence type="predicted"/>
<dbReference type="AlphaFoldDB" id="A0A165F6U4"/>
<sequence length="177" mass="19027">MTAAAMTNPPFLYLAQRETCPVVTPTYASTTSRSPLPSTAHASGITTELAAGTRYPHDPYLRRICVAPEVKHAMKEVAAINGFNSVRPKDQERIRKDKEFSRAGNPQAVDIAREPLVSPTLGGQGFAIRNRNPLLHAHRHSAGQTSAALCKRALVAATSRTGAPILRSTALRAYADA</sequence>
<accession>A0A165F6U4</accession>
<reference evidence="1 2" key="1">
    <citation type="journal article" date="2016" name="Mol. Biol. Evol.">
        <title>Comparative Genomics of Early-Diverging Mushroom-Forming Fungi Provides Insights into the Origins of Lignocellulose Decay Capabilities.</title>
        <authorList>
            <person name="Nagy L.G."/>
            <person name="Riley R."/>
            <person name="Tritt A."/>
            <person name="Adam C."/>
            <person name="Daum C."/>
            <person name="Floudas D."/>
            <person name="Sun H."/>
            <person name="Yadav J.S."/>
            <person name="Pangilinan J."/>
            <person name="Larsson K.H."/>
            <person name="Matsuura K."/>
            <person name="Barry K."/>
            <person name="Labutti K."/>
            <person name="Kuo R."/>
            <person name="Ohm R.A."/>
            <person name="Bhattacharya S.S."/>
            <person name="Shirouzu T."/>
            <person name="Yoshinaga Y."/>
            <person name="Martin F.M."/>
            <person name="Grigoriev I.V."/>
            <person name="Hibbett D.S."/>
        </authorList>
    </citation>
    <scope>NUCLEOTIDE SEQUENCE [LARGE SCALE GENOMIC DNA]</scope>
    <source>
        <strain evidence="1 2">HHB12029</strain>
    </source>
</reference>
<name>A0A165F6U4_EXIGL</name>
<keyword evidence="2" id="KW-1185">Reference proteome</keyword>
<protein>
    <submittedName>
        <fullName evidence="1">Uncharacterized protein</fullName>
    </submittedName>
</protein>
<dbReference type="Proteomes" id="UP000077266">
    <property type="component" value="Unassembled WGS sequence"/>
</dbReference>
<organism evidence="1 2">
    <name type="scientific">Exidia glandulosa HHB12029</name>
    <dbReference type="NCBI Taxonomy" id="1314781"/>
    <lineage>
        <taxon>Eukaryota</taxon>
        <taxon>Fungi</taxon>
        <taxon>Dikarya</taxon>
        <taxon>Basidiomycota</taxon>
        <taxon>Agaricomycotina</taxon>
        <taxon>Agaricomycetes</taxon>
        <taxon>Auriculariales</taxon>
        <taxon>Exidiaceae</taxon>
        <taxon>Exidia</taxon>
    </lineage>
</organism>
<evidence type="ECO:0000313" key="1">
    <source>
        <dbReference type="EMBL" id="KZV88486.1"/>
    </source>
</evidence>
<dbReference type="InParanoid" id="A0A165F6U4"/>
<gene>
    <name evidence="1" type="ORF">EXIGLDRAFT_772682</name>
</gene>